<dbReference type="Proteomes" id="UP001066276">
    <property type="component" value="Chromosome 9"/>
</dbReference>
<comment type="caution">
    <text evidence="2">The sequence shown here is derived from an EMBL/GenBank/DDBJ whole genome shotgun (WGS) entry which is preliminary data.</text>
</comment>
<protein>
    <submittedName>
        <fullName evidence="2">Uncharacterized protein</fullName>
    </submittedName>
</protein>
<evidence type="ECO:0000313" key="3">
    <source>
        <dbReference type="Proteomes" id="UP001066276"/>
    </source>
</evidence>
<reference evidence="2" key="1">
    <citation type="journal article" date="2022" name="bioRxiv">
        <title>Sequencing and chromosome-scale assembly of the giantPleurodeles waltlgenome.</title>
        <authorList>
            <person name="Brown T."/>
            <person name="Elewa A."/>
            <person name="Iarovenko S."/>
            <person name="Subramanian E."/>
            <person name="Araus A.J."/>
            <person name="Petzold A."/>
            <person name="Susuki M."/>
            <person name="Suzuki K.-i.T."/>
            <person name="Hayashi T."/>
            <person name="Toyoda A."/>
            <person name="Oliveira C."/>
            <person name="Osipova E."/>
            <person name="Leigh N.D."/>
            <person name="Simon A."/>
            <person name="Yun M.H."/>
        </authorList>
    </citation>
    <scope>NUCLEOTIDE SEQUENCE</scope>
    <source>
        <strain evidence="2">20211129_DDA</strain>
        <tissue evidence="2">Liver</tissue>
    </source>
</reference>
<keyword evidence="3" id="KW-1185">Reference proteome</keyword>
<gene>
    <name evidence="2" type="ORF">NDU88_005861</name>
</gene>
<evidence type="ECO:0000313" key="2">
    <source>
        <dbReference type="EMBL" id="KAJ1108485.1"/>
    </source>
</evidence>
<feature type="compositionally biased region" description="Basic and acidic residues" evidence="1">
    <location>
        <begin position="51"/>
        <end position="64"/>
    </location>
</feature>
<dbReference type="EMBL" id="JANPWB010000013">
    <property type="protein sequence ID" value="KAJ1108485.1"/>
    <property type="molecule type" value="Genomic_DNA"/>
</dbReference>
<feature type="compositionally biased region" description="Low complexity" evidence="1">
    <location>
        <begin position="20"/>
        <end position="31"/>
    </location>
</feature>
<accession>A0AAV7N719</accession>
<proteinExistence type="predicted"/>
<evidence type="ECO:0000256" key="1">
    <source>
        <dbReference type="SAM" id="MobiDB-lite"/>
    </source>
</evidence>
<feature type="region of interest" description="Disordered" evidence="1">
    <location>
        <begin position="1"/>
        <end position="100"/>
    </location>
</feature>
<sequence length="100" mass="10559">MPASPPDRLASWETEPPPALQAAQCHQALLQRAGEKRLRQPDPGPAAGTKEVTKSSRDPQRESSARSPGPPGEMHKEGPKPGRASQSDGRLAGRLGHAPS</sequence>
<organism evidence="2 3">
    <name type="scientific">Pleurodeles waltl</name>
    <name type="common">Iberian ribbed newt</name>
    <dbReference type="NCBI Taxonomy" id="8319"/>
    <lineage>
        <taxon>Eukaryota</taxon>
        <taxon>Metazoa</taxon>
        <taxon>Chordata</taxon>
        <taxon>Craniata</taxon>
        <taxon>Vertebrata</taxon>
        <taxon>Euteleostomi</taxon>
        <taxon>Amphibia</taxon>
        <taxon>Batrachia</taxon>
        <taxon>Caudata</taxon>
        <taxon>Salamandroidea</taxon>
        <taxon>Salamandridae</taxon>
        <taxon>Pleurodelinae</taxon>
        <taxon>Pleurodeles</taxon>
    </lineage>
</organism>
<dbReference type="AlphaFoldDB" id="A0AAV7N719"/>
<name>A0AAV7N719_PLEWA</name>